<dbReference type="GO" id="GO:0006281">
    <property type="term" value="P:DNA repair"/>
    <property type="evidence" value="ECO:0007669"/>
    <property type="project" value="InterPro"/>
</dbReference>
<dbReference type="AlphaFoldDB" id="X0Z4J5"/>
<protein>
    <submittedName>
        <fullName evidence="1">Uncharacterized protein</fullName>
    </submittedName>
</protein>
<dbReference type="GO" id="GO:0000287">
    <property type="term" value="F:magnesium ion binding"/>
    <property type="evidence" value="ECO:0007669"/>
    <property type="project" value="InterPro"/>
</dbReference>
<sequence>VPDPEKIMTELELTYPPSVNHYYTKWCQYVKKAGKHVVKVAVGERGMAYRAEVRRFKLVDLKNPQPLKGRLSMEVQLWAPDRRSQARSMTSLMGPSALRSTR</sequence>
<dbReference type="EMBL" id="BART01008579">
    <property type="protein sequence ID" value="GAG55358.1"/>
    <property type="molecule type" value="Genomic_DNA"/>
</dbReference>
<evidence type="ECO:0000313" key="1">
    <source>
        <dbReference type="EMBL" id="GAG55358.1"/>
    </source>
</evidence>
<gene>
    <name evidence="1" type="ORF">S01H4_19268</name>
</gene>
<dbReference type="GO" id="GO:0006310">
    <property type="term" value="P:DNA recombination"/>
    <property type="evidence" value="ECO:0007669"/>
    <property type="project" value="InterPro"/>
</dbReference>
<feature type="non-terminal residue" evidence="1">
    <location>
        <position position="1"/>
    </location>
</feature>
<comment type="caution">
    <text evidence="1">The sequence shown here is derived from an EMBL/GenBank/DDBJ whole genome shotgun (WGS) entry which is preliminary data.</text>
</comment>
<name>X0Z4J5_9ZZZZ</name>
<dbReference type="Gene3D" id="3.30.1330.70">
    <property type="entry name" value="Holliday junction resolvase RusA"/>
    <property type="match status" value="1"/>
</dbReference>
<organism evidence="1">
    <name type="scientific">marine sediment metagenome</name>
    <dbReference type="NCBI Taxonomy" id="412755"/>
    <lineage>
        <taxon>unclassified sequences</taxon>
        <taxon>metagenomes</taxon>
        <taxon>ecological metagenomes</taxon>
    </lineage>
</organism>
<reference evidence="1" key="1">
    <citation type="journal article" date="2014" name="Front. Microbiol.">
        <title>High frequency of phylogenetically diverse reductive dehalogenase-homologous genes in deep subseafloor sedimentary metagenomes.</title>
        <authorList>
            <person name="Kawai M."/>
            <person name="Futagami T."/>
            <person name="Toyoda A."/>
            <person name="Takaki Y."/>
            <person name="Nishi S."/>
            <person name="Hori S."/>
            <person name="Arai W."/>
            <person name="Tsubouchi T."/>
            <person name="Morono Y."/>
            <person name="Uchiyama I."/>
            <person name="Ito T."/>
            <person name="Fujiyama A."/>
            <person name="Inagaki F."/>
            <person name="Takami H."/>
        </authorList>
    </citation>
    <scope>NUCLEOTIDE SEQUENCE</scope>
    <source>
        <strain evidence="1">Expedition CK06-06</strain>
    </source>
</reference>
<proteinExistence type="predicted"/>
<dbReference type="InterPro" id="IPR036614">
    <property type="entry name" value="RusA-like_sf"/>
</dbReference>
<accession>X0Z4J5</accession>